<evidence type="ECO:0000313" key="2">
    <source>
        <dbReference type="Proteomes" id="UP000243096"/>
    </source>
</evidence>
<protein>
    <submittedName>
        <fullName evidence="1">Uncharacterized protein</fullName>
    </submittedName>
</protein>
<evidence type="ECO:0000313" key="1">
    <source>
        <dbReference type="EMBL" id="PPB84280.1"/>
    </source>
</evidence>
<reference evidence="1 2" key="1">
    <citation type="submission" date="2018-01" db="EMBL/GenBank/DDBJ databases">
        <title>Genomic Encyclopedia of Type Strains, Phase III (KMG-III): the genomes of soil and plant-associated and newly described type strains.</title>
        <authorList>
            <person name="Whitman W."/>
        </authorList>
    </citation>
    <scope>NUCLEOTIDE SEQUENCE [LARGE SCALE GENOMIC DNA]</scope>
    <source>
        <strain evidence="1 2">HKI456</strain>
    </source>
</reference>
<accession>A0A2P5KC37</accession>
<organism evidence="1 2">
    <name type="scientific">Mycetohabitans endofungorum</name>
    <dbReference type="NCBI Taxonomy" id="417203"/>
    <lineage>
        <taxon>Bacteria</taxon>
        <taxon>Pseudomonadati</taxon>
        <taxon>Pseudomonadota</taxon>
        <taxon>Betaproteobacteria</taxon>
        <taxon>Burkholderiales</taxon>
        <taxon>Burkholderiaceae</taxon>
        <taxon>Mycetohabitans</taxon>
    </lineage>
</organism>
<comment type="caution">
    <text evidence="1">The sequence shown here is derived from an EMBL/GenBank/DDBJ whole genome shotgun (WGS) entry which is preliminary data.</text>
</comment>
<dbReference type="AlphaFoldDB" id="A0A2P5KC37"/>
<keyword evidence="2" id="KW-1185">Reference proteome</keyword>
<proteinExistence type="predicted"/>
<sequence>MDTLRAGAREVRCPSNQSRWPSTLLPCEMLSCSREYKACLTGAFVTAEAKLSSSLSVDTPIIRDHRRYRYGWV</sequence>
<dbReference type="Proteomes" id="UP000243096">
    <property type="component" value="Unassembled WGS sequence"/>
</dbReference>
<gene>
    <name evidence="1" type="ORF">B0O95_104233</name>
</gene>
<dbReference type="EMBL" id="PRDW01000004">
    <property type="protein sequence ID" value="PPB84280.1"/>
    <property type="molecule type" value="Genomic_DNA"/>
</dbReference>
<name>A0A2P5KC37_9BURK</name>